<dbReference type="EMBL" id="JAUIZM010000074">
    <property type="protein sequence ID" value="KAK1350223.1"/>
    <property type="molecule type" value="Genomic_DNA"/>
</dbReference>
<evidence type="ECO:0000256" key="2">
    <source>
        <dbReference type="ARBA" id="ARBA00022528"/>
    </source>
</evidence>
<dbReference type="InterPro" id="IPR054099">
    <property type="entry name" value="PSII_PsbQ_pln"/>
</dbReference>
<evidence type="ECO:0000256" key="3">
    <source>
        <dbReference type="ARBA" id="ARBA00022640"/>
    </source>
</evidence>
<sequence length="218" mass="24591">MAAHVNRLLEVLPATPKLHKSAKPWRKLTTVSCSSKKLQQVQEATIKTTRRMSMSFASIAFFGTSGIGKSLAEDNGFWLDGPLPIPSVNNNIGNEETGTRSFLKNGLYMADIGTKGRQYRIYKYAFDLLALGDLIGKDAFSYVRKYLRLKSTFMYYDFDKLISAASVNDKKPLTDLANRLFDSFEKLEGAVKEHNLEQTESYYQDTTGILQEVMTRMA</sequence>
<keyword evidence="6" id="KW-0472">Membrane</keyword>
<dbReference type="GO" id="GO:0009654">
    <property type="term" value="C:photosystem II oxygen evolving complex"/>
    <property type="evidence" value="ECO:0007669"/>
    <property type="project" value="InterPro"/>
</dbReference>
<keyword evidence="5" id="KW-0793">Thylakoid</keyword>
<evidence type="ECO:0000256" key="4">
    <source>
        <dbReference type="ARBA" id="ARBA00022946"/>
    </source>
</evidence>
<dbReference type="Proteomes" id="UP001237642">
    <property type="component" value="Unassembled WGS sequence"/>
</dbReference>
<name>A0AAD8GMR3_9APIA</name>
<dbReference type="GO" id="GO:0019898">
    <property type="term" value="C:extrinsic component of membrane"/>
    <property type="evidence" value="ECO:0007669"/>
    <property type="project" value="InterPro"/>
</dbReference>
<keyword evidence="2" id="KW-0150">Chloroplast</keyword>
<protein>
    <submittedName>
        <fullName evidence="8">Photosynthetic NDH subunit of lumenal location 3, chloroplastic</fullName>
    </submittedName>
</protein>
<dbReference type="GO" id="GO:0009767">
    <property type="term" value="P:photosynthetic electron transport chain"/>
    <property type="evidence" value="ECO:0007669"/>
    <property type="project" value="TreeGrafter"/>
</dbReference>
<comment type="caution">
    <text evidence="8">The sequence shown here is derived from an EMBL/GenBank/DDBJ whole genome shotgun (WGS) entry which is preliminary data.</text>
</comment>
<evidence type="ECO:0000313" key="9">
    <source>
        <dbReference type="Proteomes" id="UP001237642"/>
    </source>
</evidence>
<dbReference type="Pfam" id="PF05757">
    <property type="entry name" value="PsbQ"/>
    <property type="match status" value="1"/>
</dbReference>
<dbReference type="FunFam" id="1.20.120.290:FF:000003">
    <property type="entry name" value="Photosynthetic NDH subunit of lumenal location 3, chloroplastic"/>
    <property type="match status" value="1"/>
</dbReference>
<keyword evidence="9" id="KW-1185">Reference proteome</keyword>
<organism evidence="8 9">
    <name type="scientific">Heracleum sosnowskyi</name>
    <dbReference type="NCBI Taxonomy" id="360622"/>
    <lineage>
        <taxon>Eukaryota</taxon>
        <taxon>Viridiplantae</taxon>
        <taxon>Streptophyta</taxon>
        <taxon>Embryophyta</taxon>
        <taxon>Tracheophyta</taxon>
        <taxon>Spermatophyta</taxon>
        <taxon>Magnoliopsida</taxon>
        <taxon>eudicotyledons</taxon>
        <taxon>Gunneridae</taxon>
        <taxon>Pentapetalae</taxon>
        <taxon>asterids</taxon>
        <taxon>campanulids</taxon>
        <taxon>Apiales</taxon>
        <taxon>Apiaceae</taxon>
        <taxon>Apioideae</taxon>
        <taxon>apioid superclade</taxon>
        <taxon>Tordylieae</taxon>
        <taxon>Tordyliinae</taxon>
        <taxon>Heracleum</taxon>
    </lineage>
</organism>
<dbReference type="GO" id="GO:0005509">
    <property type="term" value="F:calcium ion binding"/>
    <property type="evidence" value="ECO:0007669"/>
    <property type="project" value="InterPro"/>
</dbReference>
<dbReference type="PANTHER" id="PTHR33399:SF2">
    <property type="entry name" value="PHOTOSYNTHETIC NDH SUBUNIT OF LUMENAL LOCATION 3, CHLOROPLASTIC"/>
    <property type="match status" value="1"/>
</dbReference>
<evidence type="ECO:0000256" key="5">
    <source>
        <dbReference type="ARBA" id="ARBA00023078"/>
    </source>
</evidence>
<dbReference type="PANTHER" id="PTHR33399">
    <property type="entry name" value="OXYGEN-EVOLVING ENHANCER PROTEIN 3-1, CHLOROPLASTIC"/>
    <property type="match status" value="1"/>
</dbReference>
<keyword evidence="3" id="KW-0934">Plastid</keyword>
<dbReference type="SUPFAM" id="SSF101112">
    <property type="entry name" value="Oxygen-evolving enhancer protein 3"/>
    <property type="match status" value="1"/>
</dbReference>
<evidence type="ECO:0000256" key="6">
    <source>
        <dbReference type="ARBA" id="ARBA00023136"/>
    </source>
</evidence>
<evidence type="ECO:0000313" key="8">
    <source>
        <dbReference type="EMBL" id="KAK1350223.1"/>
    </source>
</evidence>
<dbReference type="GO" id="GO:0009535">
    <property type="term" value="C:chloroplast thylakoid membrane"/>
    <property type="evidence" value="ECO:0007669"/>
    <property type="project" value="UniProtKB-SubCell"/>
</dbReference>
<reference evidence="8" key="2">
    <citation type="submission" date="2023-05" db="EMBL/GenBank/DDBJ databases">
        <authorList>
            <person name="Schelkunov M.I."/>
        </authorList>
    </citation>
    <scope>NUCLEOTIDE SEQUENCE</scope>
    <source>
        <strain evidence="8">Hsosn_3</strain>
        <tissue evidence="8">Leaf</tissue>
    </source>
</reference>
<dbReference type="AlphaFoldDB" id="A0AAD8GMR3"/>
<comment type="subcellular location">
    <subcellularLocation>
        <location evidence="1">Plastid</location>
        <location evidence="1">Chloroplast thylakoid membrane</location>
    </subcellularLocation>
</comment>
<evidence type="ECO:0000256" key="1">
    <source>
        <dbReference type="ARBA" id="ARBA00004334"/>
    </source>
</evidence>
<accession>A0AAD8GMR3</accession>
<proteinExistence type="inferred from homology"/>
<gene>
    <name evidence="8" type="ORF">POM88_054706</name>
</gene>
<dbReference type="InterPro" id="IPR023222">
    <property type="entry name" value="PsbQ-like_dom_sf"/>
</dbReference>
<evidence type="ECO:0000256" key="7">
    <source>
        <dbReference type="ARBA" id="ARBA00035649"/>
    </source>
</evidence>
<dbReference type="InterPro" id="IPR008797">
    <property type="entry name" value="PSII_PsbQ"/>
</dbReference>
<keyword evidence="4" id="KW-0809">Transit peptide</keyword>
<reference evidence="8" key="1">
    <citation type="submission" date="2023-02" db="EMBL/GenBank/DDBJ databases">
        <title>Genome of toxic invasive species Heracleum sosnowskyi carries increased number of genes despite the absence of recent whole-genome duplications.</title>
        <authorList>
            <person name="Schelkunov M."/>
            <person name="Shtratnikova V."/>
            <person name="Makarenko M."/>
            <person name="Klepikova A."/>
            <person name="Omelchenko D."/>
            <person name="Novikova G."/>
            <person name="Obukhova E."/>
            <person name="Bogdanov V."/>
            <person name="Penin A."/>
            <person name="Logacheva M."/>
        </authorList>
    </citation>
    <scope>NUCLEOTIDE SEQUENCE</scope>
    <source>
        <strain evidence="8">Hsosn_3</strain>
        <tissue evidence="8">Leaf</tissue>
    </source>
</reference>
<comment type="similarity">
    <text evidence="7">Belongs to the PsbQ family.</text>
</comment>
<dbReference type="Gene3D" id="1.20.120.290">
    <property type="entry name" value="Oxygen-evolving enhancer protein 3 (PsbQ), four-helix up-down bundle"/>
    <property type="match status" value="1"/>
</dbReference>